<reference evidence="2 3" key="2">
    <citation type="submission" date="2018-11" db="EMBL/GenBank/DDBJ databases">
        <authorList>
            <consortium name="Pathogen Informatics"/>
        </authorList>
    </citation>
    <scope>NUCLEOTIDE SEQUENCE [LARGE SCALE GENOMIC DNA]</scope>
</reference>
<dbReference type="EMBL" id="UYYF01005051">
    <property type="protein sequence ID" value="VDN07993.1"/>
    <property type="molecule type" value="Genomic_DNA"/>
</dbReference>
<evidence type="ECO:0000313" key="3">
    <source>
        <dbReference type="Proteomes" id="UP000276776"/>
    </source>
</evidence>
<reference evidence="4" key="1">
    <citation type="submission" date="2017-02" db="UniProtKB">
        <authorList>
            <consortium name="WormBaseParasite"/>
        </authorList>
    </citation>
    <scope>IDENTIFICATION</scope>
</reference>
<proteinExistence type="predicted"/>
<dbReference type="OMA" id="HIWHIMA"/>
<dbReference type="SUPFAM" id="SSF54495">
    <property type="entry name" value="UBC-like"/>
    <property type="match status" value="1"/>
</dbReference>
<dbReference type="SMART" id="SM00212">
    <property type="entry name" value="UBCc"/>
    <property type="match status" value="1"/>
</dbReference>
<organism evidence="4">
    <name type="scientific">Thelazia callipaeda</name>
    <name type="common">Oriental eyeworm</name>
    <name type="synonym">Parasitic nematode</name>
    <dbReference type="NCBI Taxonomy" id="103827"/>
    <lineage>
        <taxon>Eukaryota</taxon>
        <taxon>Metazoa</taxon>
        <taxon>Ecdysozoa</taxon>
        <taxon>Nematoda</taxon>
        <taxon>Chromadorea</taxon>
        <taxon>Rhabditida</taxon>
        <taxon>Spirurina</taxon>
        <taxon>Spiruromorpha</taxon>
        <taxon>Thelazioidea</taxon>
        <taxon>Thelaziidae</taxon>
        <taxon>Thelazia</taxon>
    </lineage>
</organism>
<evidence type="ECO:0000313" key="4">
    <source>
        <dbReference type="WBParaSite" id="TCLT_0001031901-mRNA-1"/>
    </source>
</evidence>
<name>A0A0N5DAV9_THECL</name>
<dbReference type="STRING" id="103827.A0A0N5DAV9"/>
<dbReference type="Proteomes" id="UP000276776">
    <property type="component" value="Unassembled WGS sequence"/>
</dbReference>
<gene>
    <name evidence="2" type="ORF">TCLT_LOCUS10308</name>
</gene>
<dbReference type="Pfam" id="PF00179">
    <property type="entry name" value="UQ_con"/>
    <property type="match status" value="1"/>
</dbReference>
<dbReference type="WBParaSite" id="TCLT_0001031901-mRNA-1">
    <property type="protein sequence ID" value="TCLT_0001031901-mRNA-1"/>
    <property type="gene ID" value="TCLT_0001031901"/>
</dbReference>
<dbReference type="OrthoDB" id="5596422at2759"/>
<protein>
    <submittedName>
        <fullName evidence="4">UBIQUITIN_CONJUGAT_2 domain-containing protein</fullName>
    </submittedName>
</protein>
<dbReference type="PROSITE" id="PS50127">
    <property type="entry name" value="UBC_2"/>
    <property type="match status" value="1"/>
</dbReference>
<feature type="domain" description="UBC core" evidence="1">
    <location>
        <begin position="1"/>
        <end position="138"/>
    </location>
</feature>
<dbReference type="GO" id="GO:0032446">
    <property type="term" value="P:protein modification by small protein conjugation"/>
    <property type="evidence" value="ECO:0007669"/>
    <property type="project" value="UniProtKB-ARBA"/>
</dbReference>
<evidence type="ECO:0000313" key="2">
    <source>
        <dbReference type="EMBL" id="VDN07993.1"/>
    </source>
</evidence>
<dbReference type="AlphaFoldDB" id="A0A0N5DAV9"/>
<dbReference type="Gene3D" id="3.10.110.10">
    <property type="entry name" value="Ubiquitin Conjugating Enzyme"/>
    <property type="match status" value="1"/>
</dbReference>
<dbReference type="InterPro" id="IPR050113">
    <property type="entry name" value="Ub_conjugating_enzyme"/>
</dbReference>
<dbReference type="PANTHER" id="PTHR24067">
    <property type="entry name" value="UBIQUITIN-CONJUGATING ENZYME E2"/>
    <property type="match status" value="1"/>
</dbReference>
<sequence length="138" mass="16304">MICRDPIDGVYTVPSALNKFEWFGLIFIRRGVYTGSIFRFTLHLPSNFPSTEIPRVVFDLDVFHPHVDPNTRELDLKRYFVDGWQSDRHHLYHVLLIVFQRIFFSFDADPTTCINVEAATLLRNDRELYRVRASELIK</sequence>
<dbReference type="InterPro" id="IPR000608">
    <property type="entry name" value="UBC"/>
</dbReference>
<accession>A0A0N5DAV9</accession>
<keyword evidence="3" id="KW-1185">Reference proteome</keyword>
<dbReference type="InterPro" id="IPR016135">
    <property type="entry name" value="UBQ-conjugating_enzyme/RWD"/>
</dbReference>
<dbReference type="CDD" id="cd23814">
    <property type="entry name" value="UEV_AKTIP"/>
    <property type="match status" value="1"/>
</dbReference>
<evidence type="ECO:0000259" key="1">
    <source>
        <dbReference type="PROSITE" id="PS50127"/>
    </source>
</evidence>